<dbReference type="Gene3D" id="2.60.40.3140">
    <property type="match status" value="1"/>
</dbReference>
<feature type="signal peptide" evidence="1">
    <location>
        <begin position="1"/>
        <end position="31"/>
    </location>
</feature>
<name>F2IEH9_FLUTR</name>
<dbReference type="EMBL" id="CP002542">
    <property type="protein sequence ID" value="AEA44518.1"/>
    <property type="molecule type" value="Genomic_DNA"/>
</dbReference>
<reference evidence="5" key="2">
    <citation type="submission" date="2011-02" db="EMBL/GenBank/DDBJ databases">
        <title>The complete genome of Fluviicola taffensis DSM 16823.</title>
        <authorList>
            <consortium name="US DOE Joint Genome Institute (JGI-PGF)"/>
            <person name="Lucas S."/>
            <person name="Copeland A."/>
            <person name="Lapidus A."/>
            <person name="Bruce D."/>
            <person name="Goodwin L."/>
            <person name="Pitluck S."/>
            <person name="Kyrpides N."/>
            <person name="Mavromatis K."/>
            <person name="Ivanova N."/>
            <person name="Mikhailova N."/>
            <person name="Pagani I."/>
            <person name="Chertkov O."/>
            <person name="Detter J.C."/>
            <person name="Han C."/>
            <person name="Tapia R."/>
            <person name="Land M."/>
            <person name="Hauser L."/>
            <person name="Markowitz V."/>
            <person name="Cheng J.-F."/>
            <person name="Hugenholtz P."/>
            <person name="Woyke T."/>
            <person name="Wu D."/>
            <person name="Tindall B."/>
            <person name="Pomrenke H.G."/>
            <person name="Brambilla E."/>
            <person name="Klenk H.-P."/>
            <person name="Eisen J.A."/>
        </authorList>
    </citation>
    <scope>NUCLEOTIDE SEQUENCE [LARGE SCALE GENOMIC DNA]</scope>
    <source>
        <strain evidence="5">DSM 16823 / RW262 / RW262</strain>
    </source>
</reference>
<accession>F2IEH9</accession>
<evidence type="ECO:0000259" key="2">
    <source>
        <dbReference type="Pfam" id="PF01841"/>
    </source>
</evidence>
<dbReference type="STRING" id="755732.Fluta_2533"/>
<keyword evidence="5" id="KW-1185">Reference proteome</keyword>
<feature type="domain" description="Transglutaminase-like" evidence="2">
    <location>
        <begin position="290"/>
        <end position="363"/>
    </location>
</feature>
<keyword evidence="1" id="KW-0732">Signal</keyword>
<reference evidence="4 5" key="1">
    <citation type="journal article" date="2011" name="Stand. Genomic Sci.">
        <title>Complete genome sequence of the gliding freshwater bacterium Fluviicola taffensis type strain (RW262).</title>
        <authorList>
            <person name="Woyke T."/>
            <person name="Chertkov O."/>
            <person name="Lapidus A."/>
            <person name="Nolan M."/>
            <person name="Lucas S."/>
            <person name="Del Rio T.G."/>
            <person name="Tice H."/>
            <person name="Cheng J.F."/>
            <person name="Tapia R."/>
            <person name="Han C."/>
            <person name="Goodwin L."/>
            <person name="Pitluck S."/>
            <person name="Liolios K."/>
            <person name="Pagani I."/>
            <person name="Ivanova N."/>
            <person name="Huntemann M."/>
            <person name="Mavromatis K."/>
            <person name="Mikhailova N."/>
            <person name="Pati A."/>
            <person name="Chen A."/>
            <person name="Palaniappan K."/>
            <person name="Land M."/>
            <person name="Hauser L."/>
            <person name="Brambilla E.M."/>
            <person name="Rohde M."/>
            <person name="Mwirichia R."/>
            <person name="Sikorski J."/>
            <person name="Tindall B.J."/>
            <person name="Goker M."/>
            <person name="Bristow J."/>
            <person name="Eisen J.A."/>
            <person name="Markowitz V."/>
            <person name="Hugenholtz P."/>
            <person name="Klenk H.P."/>
            <person name="Kyrpides N.C."/>
        </authorList>
    </citation>
    <scope>NUCLEOTIDE SEQUENCE [LARGE SCALE GENOMIC DNA]</scope>
    <source>
        <strain evidence="5">DSM 16823 / RW262 / RW262</strain>
    </source>
</reference>
<sequence precursor="true">MEMKQSKFKNSKSFTLLFGLLFIGFCSTAQTIDILATYKKKYPGNHIVQTKNERTVTIKYVKGVPTLVYHFEYEDLIIDKNGASMLSEYSIDFTSFEAIANIEAYSIIPVGTKSKKVSSNEAFTRDAEADRGIFHDDNKETVIVFPGLVEGALRHISYDVTMKENNFPFGFIFFDYSPCENPTFKIITDTSIHLMLKEYYTDKIQLKREESISKNIKTTTYSCENALLLKPEENAPNMRYYAPQVLGQLSYYNYKGKRTNVGSNLQDLHTNYAPNVAEVENEKPSPEITRIADSITKNLTNNLDKVRAIYYWVQDHVKYIAFEEGMGGFVPRQPNAVVDKRFGDCKDMASLIYSLLKAANIPSYLTWIGSRDIPFKYSDFPSGMCDNHMITTYKENGKFYFLDATNSFQTMNASTGFIQGKEALLHISPTEFELTTVPIQDANYSSVVDHSKIKIEGKDLVGSSTCSMSGYYHTLIGNYAKDVLSKDELKFLTGINQRGNNSFFVTKGHMKNMLERDTIGMMYFDWTCKNYCTSLNDEIYINLILNKTITYQNELKETRVAPFELDHEFSDTYIVELEIPENYVVSSLPKPISYHSDMVDFDVNYVQTGNQVVLTLTIANKFTILEPSQFPEWNKFIAQKKKALSETIELKRKK</sequence>
<evidence type="ECO:0000259" key="3">
    <source>
        <dbReference type="Pfam" id="PF12969"/>
    </source>
</evidence>
<dbReference type="Pfam" id="PF12969">
    <property type="entry name" value="DUF3857"/>
    <property type="match status" value="1"/>
</dbReference>
<feature type="domain" description="DUF3857" evidence="3">
    <location>
        <begin position="68"/>
        <end position="222"/>
    </location>
</feature>
<evidence type="ECO:0000313" key="4">
    <source>
        <dbReference type="EMBL" id="AEA44518.1"/>
    </source>
</evidence>
<dbReference type="InterPro" id="IPR024618">
    <property type="entry name" value="DUF3857"/>
</dbReference>
<dbReference type="OrthoDB" id="8595007at2"/>
<protein>
    <submittedName>
        <fullName evidence="4">Transglutaminase domain-containing protein</fullName>
    </submittedName>
</protein>
<organism evidence="4 5">
    <name type="scientific">Fluviicola taffensis (strain DSM 16823 / NCIMB 13979 / RW262)</name>
    <dbReference type="NCBI Taxonomy" id="755732"/>
    <lineage>
        <taxon>Bacteria</taxon>
        <taxon>Pseudomonadati</taxon>
        <taxon>Bacteroidota</taxon>
        <taxon>Flavobacteriia</taxon>
        <taxon>Flavobacteriales</taxon>
        <taxon>Crocinitomicaceae</taxon>
        <taxon>Fluviicola</taxon>
    </lineage>
</organism>
<dbReference type="Pfam" id="PF01841">
    <property type="entry name" value="Transglut_core"/>
    <property type="match status" value="1"/>
</dbReference>
<proteinExistence type="predicted"/>
<dbReference type="InterPro" id="IPR002931">
    <property type="entry name" value="Transglutaminase-like"/>
</dbReference>
<gene>
    <name evidence="4" type="ordered locus">Fluta_2533</name>
</gene>
<dbReference type="Gene3D" id="3.10.620.30">
    <property type="match status" value="1"/>
</dbReference>
<feature type="chain" id="PRO_5003283634" evidence="1">
    <location>
        <begin position="32"/>
        <end position="654"/>
    </location>
</feature>
<dbReference type="SUPFAM" id="SSF54001">
    <property type="entry name" value="Cysteine proteinases"/>
    <property type="match status" value="1"/>
</dbReference>
<dbReference type="InterPro" id="IPR038765">
    <property type="entry name" value="Papain-like_cys_pep_sf"/>
</dbReference>
<dbReference type="AlphaFoldDB" id="F2IEH9"/>
<dbReference type="Proteomes" id="UP000007463">
    <property type="component" value="Chromosome"/>
</dbReference>
<evidence type="ECO:0000256" key="1">
    <source>
        <dbReference type="SAM" id="SignalP"/>
    </source>
</evidence>
<evidence type="ECO:0000313" key="5">
    <source>
        <dbReference type="Proteomes" id="UP000007463"/>
    </source>
</evidence>
<dbReference type="Gene3D" id="2.60.120.1130">
    <property type="match status" value="1"/>
</dbReference>
<dbReference type="eggNOG" id="COG1305">
    <property type="taxonomic scope" value="Bacteria"/>
</dbReference>
<dbReference type="HOGENOM" id="CLU_027424_0_0_10"/>
<dbReference type="KEGG" id="fte:Fluta_2533"/>